<name>A0ABV4X3U8_9CYAN</name>
<dbReference type="RefSeq" id="WP_413270558.1">
    <property type="nucleotide sequence ID" value="NZ_JBHFNQ010000090.1"/>
</dbReference>
<comment type="caution">
    <text evidence="2">The sequence shown here is derived from an EMBL/GenBank/DDBJ whole genome shotgun (WGS) entry which is preliminary data.</text>
</comment>
<evidence type="ECO:0000313" key="2">
    <source>
        <dbReference type="EMBL" id="MFB2877459.1"/>
    </source>
</evidence>
<accession>A0ABV4X3U8</accession>
<reference evidence="2 3" key="1">
    <citation type="submission" date="2024-09" db="EMBL/GenBank/DDBJ databases">
        <title>Floridaenema gen nov. (Aerosakkonemataceae, Aerosakkonematales ord. nov., Cyanobacteria) from benthic tropical and subtropical fresh waters, with the description of four new species.</title>
        <authorList>
            <person name="Moretto J.A."/>
            <person name="Berthold D.E."/>
            <person name="Lefler F.W."/>
            <person name="Huang I.-S."/>
            <person name="Laughinghouse H. IV."/>
        </authorList>
    </citation>
    <scope>NUCLEOTIDE SEQUENCE [LARGE SCALE GENOMIC DNA]</scope>
    <source>
        <strain evidence="2 3">BLCC-F46</strain>
    </source>
</reference>
<evidence type="ECO:0000259" key="1">
    <source>
        <dbReference type="Pfam" id="PF14261"/>
    </source>
</evidence>
<evidence type="ECO:0000313" key="3">
    <source>
        <dbReference type="Proteomes" id="UP001576774"/>
    </source>
</evidence>
<dbReference type="Pfam" id="PF14261">
    <property type="entry name" value="DUF4351"/>
    <property type="match status" value="1"/>
</dbReference>
<protein>
    <submittedName>
        <fullName evidence="2">Rpn family recombination-promoting nuclease/putative transposase</fullName>
    </submittedName>
</protein>
<organism evidence="2 3">
    <name type="scientific">Floridaenema aerugineum BLCC-F46</name>
    <dbReference type="NCBI Taxonomy" id="3153654"/>
    <lineage>
        <taxon>Bacteria</taxon>
        <taxon>Bacillati</taxon>
        <taxon>Cyanobacteriota</taxon>
        <taxon>Cyanophyceae</taxon>
        <taxon>Oscillatoriophycideae</taxon>
        <taxon>Aerosakkonematales</taxon>
        <taxon>Aerosakkonemataceae</taxon>
        <taxon>Floridanema</taxon>
        <taxon>Floridanema aerugineum</taxon>
    </lineage>
</organism>
<dbReference type="InterPro" id="IPR025587">
    <property type="entry name" value="DUF4351"/>
</dbReference>
<dbReference type="Proteomes" id="UP001576774">
    <property type="component" value="Unassembled WGS sequence"/>
</dbReference>
<keyword evidence="3" id="KW-1185">Reference proteome</keyword>
<proteinExistence type="predicted"/>
<dbReference type="PANTHER" id="PTHR34613">
    <property type="entry name" value="SLL0800 PROTEIN"/>
    <property type="match status" value="1"/>
</dbReference>
<sequence>MASDNICKYLTEKYPAQFVRWLLNKEPQNIQVQKTELSVEPIRADSLILLQIDEQILHLEFQTLPYSQPPLPFRMLQYWVRLQAQFWGKEIVQVVIFLKEIASDAVFTDSYQSTNISHQYRVIRLWEQDAAPFLADPGLLPLASLTRSNEPNILLEQVASQIARIEEIEQRRNISACAEVLPGLRFNQALIRQLIKGEFMRESVIYQEILQEGVQQGKKQGELALIMRQLNRRFGSVDPQLQESLENLSISQLEELGELLLDFSTISQLTDWLERQE</sequence>
<dbReference type="EMBL" id="JBHFNQ010000090">
    <property type="protein sequence ID" value="MFB2877459.1"/>
    <property type="molecule type" value="Genomic_DNA"/>
</dbReference>
<gene>
    <name evidence="2" type="ORF">ACE1CC_11300</name>
</gene>
<dbReference type="PANTHER" id="PTHR34613:SF1">
    <property type="entry name" value="SLL6017 PROTEIN"/>
    <property type="match status" value="1"/>
</dbReference>
<feature type="domain" description="DUF4351" evidence="1">
    <location>
        <begin position="215"/>
        <end position="273"/>
    </location>
</feature>